<protein>
    <submittedName>
        <fullName evidence="1">Uncharacterized protein</fullName>
    </submittedName>
</protein>
<reference evidence="1 2" key="1">
    <citation type="journal article" date="2020" name="Mol. Plant">
        <title>The Chromosome-Based Rubber Tree Genome Provides New Insights into Spurge Genome Evolution and Rubber Biosynthesis.</title>
        <authorList>
            <person name="Liu J."/>
            <person name="Shi C."/>
            <person name="Shi C.C."/>
            <person name="Li W."/>
            <person name="Zhang Q.J."/>
            <person name="Zhang Y."/>
            <person name="Li K."/>
            <person name="Lu H.F."/>
            <person name="Shi C."/>
            <person name="Zhu S.T."/>
            <person name="Xiao Z.Y."/>
            <person name="Nan H."/>
            <person name="Yue Y."/>
            <person name="Zhu X.G."/>
            <person name="Wu Y."/>
            <person name="Hong X.N."/>
            <person name="Fan G.Y."/>
            <person name="Tong Y."/>
            <person name="Zhang D."/>
            <person name="Mao C.L."/>
            <person name="Liu Y.L."/>
            <person name="Hao S.J."/>
            <person name="Liu W.Q."/>
            <person name="Lv M.Q."/>
            <person name="Zhang H.B."/>
            <person name="Liu Y."/>
            <person name="Hu-Tang G.R."/>
            <person name="Wang J.P."/>
            <person name="Wang J.H."/>
            <person name="Sun Y.H."/>
            <person name="Ni S.B."/>
            <person name="Chen W.B."/>
            <person name="Zhang X.C."/>
            <person name="Jiao Y.N."/>
            <person name="Eichler E.E."/>
            <person name="Li G.H."/>
            <person name="Liu X."/>
            <person name="Gao L.Z."/>
        </authorList>
    </citation>
    <scope>NUCLEOTIDE SEQUENCE [LARGE SCALE GENOMIC DNA]</scope>
    <source>
        <strain evidence="2">cv. GT1</strain>
        <tissue evidence="1">Leaf</tissue>
    </source>
</reference>
<dbReference type="InterPro" id="IPR004158">
    <property type="entry name" value="DUF247_pln"/>
</dbReference>
<organism evidence="1 2">
    <name type="scientific">Hevea brasiliensis</name>
    <name type="common">Para rubber tree</name>
    <name type="synonym">Siphonia brasiliensis</name>
    <dbReference type="NCBI Taxonomy" id="3981"/>
    <lineage>
        <taxon>Eukaryota</taxon>
        <taxon>Viridiplantae</taxon>
        <taxon>Streptophyta</taxon>
        <taxon>Embryophyta</taxon>
        <taxon>Tracheophyta</taxon>
        <taxon>Spermatophyta</taxon>
        <taxon>Magnoliopsida</taxon>
        <taxon>eudicotyledons</taxon>
        <taxon>Gunneridae</taxon>
        <taxon>Pentapetalae</taxon>
        <taxon>rosids</taxon>
        <taxon>fabids</taxon>
        <taxon>Malpighiales</taxon>
        <taxon>Euphorbiaceae</taxon>
        <taxon>Crotonoideae</taxon>
        <taxon>Micrandreae</taxon>
        <taxon>Hevea</taxon>
    </lineage>
</organism>
<dbReference type="AlphaFoldDB" id="A0A6A6LFY4"/>
<gene>
    <name evidence="1" type="ORF">GH714_032010</name>
</gene>
<dbReference type="Proteomes" id="UP000467840">
    <property type="component" value="Chromosome 1"/>
</dbReference>
<name>A0A6A6LFY4_HEVBR</name>
<dbReference type="PANTHER" id="PTHR31549:SF191">
    <property type="entry name" value="DUF247 DOMAIN PROTEIN"/>
    <property type="match status" value="1"/>
</dbReference>
<proteinExistence type="predicted"/>
<keyword evidence="2" id="KW-1185">Reference proteome</keyword>
<comment type="caution">
    <text evidence="1">The sequence shown here is derived from an EMBL/GenBank/DDBJ whole genome shotgun (WGS) entry which is preliminary data.</text>
</comment>
<dbReference type="Pfam" id="PF03140">
    <property type="entry name" value="DUF247"/>
    <property type="match status" value="1"/>
</dbReference>
<dbReference type="EMBL" id="JAAGAX010000011">
    <property type="protein sequence ID" value="KAF2299457.1"/>
    <property type="molecule type" value="Genomic_DNA"/>
</dbReference>
<evidence type="ECO:0000313" key="1">
    <source>
        <dbReference type="EMBL" id="KAF2299457.1"/>
    </source>
</evidence>
<evidence type="ECO:0000313" key="2">
    <source>
        <dbReference type="Proteomes" id="UP000467840"/>
    </source>
</evidence>
<sequence length="172" mass="19416">MFSDAITVLEMEATKVVKPEAAEACGSHDQINVEAASGSHVQAIEANEKIMNELKKLRSCYVEDVLKEYPNDDLDLAWMFLMDGCETLAFMFCFAEGMDNKTLQILNINKDDVAFAQQDIFLLENQLPLPLFELLINSVNKEQDKKIIRDSINKFISSRKIFLPPPPSATKI</sequence>
<dbReference type="PANTHER" id="PTHR31549">
    <property type="entry name" value="PROTEIN, PUTATIVE (DUF247)-RELATED-RELATED"/>
    <property type="match status" value="1"/>
</dbReference>
<accession>A0A6A6LFY4</accession>